<accession>A0ABD3PMU6</accession>
<keyword evidence="3" id="KW-1185">Reference proteome</keyword>
<evidence type="ECO:0000313" key="2">
    <source>
        <dbReference type="EMBL" id="KAL3788616.1"/>
    </source>
</evidence>
<organism evidence="2 3">
    <name type="scientific">Cyclotella atomus</name>
    <dbReference type="NCBI Taxonomy" id="382360"/>
    <lineage>
        <taxon>Eukaryota</taxon>
        <taxon>Sar</taxon>
        <taxon>Stramenopiles</taxon>
        <taxon>Ochrophyta</taxon>
        <taxon>Bacillariophyta</taxon>
        <taxon>Coscinodiscophyceae</taxon>
        <taxon>Thalassiosirophycidae</taxon>
        <taxon>Stephanodiscales</taxon>
        <taxon>Stephanodiscaceae</taxon>
        <taxon>Cyclotella</taxon>
    </lineage>
</organism>
<comment type="caution">
    <text evidence="2">The sequence shown here is derived from an EMBL/GenBank/DDBJ whole genome shotgun (WGS) entry which is preliminary data.</text>
</comment>
<dbReference type="EMBL" id="JALLPJ020000557">
    <property type="protein sequence ID" value="KAL3788616.1"/>
    <property type="molecule type" value="Genomic_DNA"/>
</dbReference>
<feature type="signal peptide" evidence="1">
    <location>
        <begin position="1"/>
        <end position="17"/>
    </location>
</feature>
<evidence type="ECO:0000256" key="1">
    <source>
        <dbReference type="SAM" id="SignalP"/>
    </source>
</evidence>
<evidence type="ECO:0000313" key="3">
    <source>
        <dbReference type="Proteomes" id="UP001530400"/>
    </source>
</evidence>
<feature type="chain" id="PRO_5044847276" evidence="1">
    <location>
        <begin position="18"/>
        <end position="82"/>
    </location>
</feature>
<gene>
    <name evidence="2" type="ORF">ACHAWO_011832</name>
</gene>
<keyword evidence="1" id="KW-0732">Signal</keyword>
<dbReference type="AlphaFoldDB" id="A0ABD3PMU6"/>
<dbReference type="Proteomes" id="UP001530400">
    <property type="component" value="Unassembled WGS sequence"/>
</dbReference>
<reference evidence="2 3" key="1">
    <citation type="submission" date="2024-10" db="EMBL/GenBank/DDBJ databases">
        <title>Updated reference genomes for cyclostephanoid diatoms.</title>
        <authorList>
            <person name="Roberts W.R."/>
            <person name="Alverson A.J."/>
        </authorList>
    </citation>
    <scope>NUCLEOTIDE SEQUENCE [LARGE SCALE GENOMIC DNA]</scope>
    <source>
        <strain evidence="2 3">AJA010-31</strain>
    </source>
</reference>
<protein>
    <submittedName>
        <fullName evidence="2">Uncharacterized protein</fullName>
    </submittedName>
</protein>
<proteinExistence type="predicted"/>
<sequence length="82" mass="9038">MKLFITITAALFSSAVAFAPSASTRTLIASSQSQQTVLFAEPKEEEEGLDLNLEEMFDMFDAADKGQDFDKAIKDVKKEKSD</sequence>
<name>A0ABD3PMU6_9STRA</name>